<dbReference type="PROSITE" id="PS50213">
    <property type="entry name" value="FAS1"/>
    <property type="match status" value="1"/>
</dbReference>
<gene>
    <name evidence="3" type="ORF">BDA99DRAFT_539167</name>
</gene>
<dbReference type="Gene3D" id="2.30.180.10">
    <property type="entry name" value="FAS1 domain"/>
    <property type="match status" value="1"/>
</dbReference>
<dbReference type="AlphaFoldDB" id="A0AAD5K6E5"/>
<dbReference type="PANTHER" id="PTHR10900">
    <property type="entry name" value="PERIOSTIN-RELATED"/>
    <property type="match status" value="1"/>
</dbReference>
<dbReference type="Proteomes" id="UP001209540">
    <property type="component" value="Unassembled WGS sequence"/>
</dbReference>
<dbReference type="Pfam" id="PF02469">
    <property type="entry name" value="Fasciclin"/>
    <property type="match status" value="1"/>
</dbReference>
<feature type="domain" description="FAS1" evidence="2">
    <location>
        <begin position="46"/>
        <end position="183"/>
    </location>
</feature>
<name>A0AAD5K6E5_9FUNG</name>
<dbReference type="InterPro" id="IPR036378">
    <property type="entry name" value="FAS1_dom_sf"/>
</dbReference>
<feature type="compositionally biased region" description="Basic and acidic residues" evidence="1">
    <location>
        <begin position="1"/>
        <end position="10"/>
    </location>
</feature>
<dbReference type="InterPro" id="IPR050904">
    <property type="entry name" value="Adhesion/Biosynth-related"/>
</dbReference>
<dbReference type="SMART" id="SM00554">
    <property type="entry name" value="FAS1"/>
    <property type="match status" value="1"/>
</dbReference>
<comment type="caution">
    <text evidence="3">The sequence shown here is derived from an EMBL/GenBank/DDBJ whole genome shotgun (WGS) entry which is preliminary data.</text>
</comment>
<feature type="region of interest" description="Disordered" evidence="1">
    <location>
        <begin position="1"/>
        <end position="28"/>
    </location>
</feature>
<protein>
    <recommendedName>
        <fullName evidence="2">FAS1 domain-containing protein</fullName>
    </recommendedName>
</protein>
<reference evidence="3" key="2">
    <citation type="submission" date="2023-02" db="EMBL/GenBank/DDBJ databases">
        <authorList>
            <consortium name="DOE Joint Genome Institute"/>
            <person name="Mondo S.J."/>
            <person name="Chang Y."/>
            <person name="Wang Y."/>
            <person name="Ahrendt S."/>
            <person name="Andreopoulos W."/>
            <person name="Barry K."/>
            <person name="Beard J."/>
            <person name="Benny G.L."/>
            <person name="Blankenship S."/>
            <person name="Bonito G."/>
            <person name="Cuomo C."/>
            <person name="Desiro A."/>
            <person name="Gervers K.A."/>
            <person name="Hundley H."/>
            <person name="Kuo A."/>
            <person name="LaButti K."/>
            <person name="Lang B.F."/>
            <person name="Lipzen A."/>
            <person name="O'Donnell K."/>
            <person name="Pangilinan J."/>
            <person name="Reynolds N."/>
            <person name="Sandor L."/>
            <person name="Smith M.W."/>
            <person name="Tsang A."/>
            <person name="Grigoriev I.V."/>
            <person name="Stajich J.E."/>
            <person name="Spatafora J.W."/>
        </authorList>
    </citation>
    <scope>NUCLEOTIDE SEQUENCE</scope>
    <source>
        <strain evidence="3">RSA 2281</strain>
    </source>
</reference>
<dbReference type="PANTHER" id="PTHR10900:SF77">
    <property type="entry name" value="FI19380P1"/>
    <property type="match status" value="1"/>
</dbReference>
<evidence type="ECO:0000256" key="1">
    <source>
        <dbReference type="SAM" id="MobiDB-lite"/>
    </source>
</evidence>
<accession>A0AAD5K6E5</accession>
<evidence type="ECO:0000313" key="3">
    <source>
        <dbReference type="EMBL" id="KAI9258155.1"/>
    </source>
</evidence>
<proteinExistence type="predicted"/>
<evidence type="ECO:0000313" key="4">
    <source>
        <dbReference type="Proteomes" id="UP001209540"/>
    </source>
</evidence>
<sequence length="188" mass="21670">MQENVEEKTTPPHRSTKQKSFFSSKHHEPQLLYEPNAPDYRCPEIQQSLFDKLAVDASLSTYMSVLTHVESVLTMVNNSQIEHPFTMFVPINAAFANEFMTTDQDMESRLETFLKNHIVPQEKLSVQQLQKTQTLNTLLQDETIQVKYHFFSRRVELNGIAEVDTDHPISANNGIAYKINKLLHPIKP</sequence>
<organism evidence="3 4">
    <name type="scientific">Phascolomyces articulosus</name>
    <dbReference type="NCBI Taxonomy" id="60185"/>
    <lineage>
        <taxon>Eukaryota</taxon>
        <taxon>Fungi</taxon>
        <taxon>Fungi incertae sedis</taxon>
        <taxon>Mucoromycota</taxon>
        <taxon>Mucoromycotina</taxon>
        <taxon>Mucoromycetes</taxon>
        <taxon>Mucorales</taxon>
        <taxon>Lichtheimiaceae</taxon>
        <taxon>Phascolomyces</taxon>
    </lineage>
</organism>
<dbReference type="SUPFAM" id="SSF82153">
    <property type="entry name" value="FAS1 domain"/>
    <property type="match status" value="1"/>
</dbReference>
<dbReference type="InterPro" id="IPR000782">
    <property type="entry name" value="FAS1_domain"/>
</dbReference>
<reference evidence="3" key="1">
    <citation type="journal article" date="2022" name="IScience">
        <title>Evolution of zygomycete secretomes and the origins of terrestrial fungal ecologies.</title>
        <authorList>
            <person name="Chang Y."/>
            <person name="Wang Y."/>
            <person name="Mondo S."/>
            <person name="Ahrendt S."/>
            <person name="Andreopoulos W."/>
            <person name="Barry K."/>
            <person name="Beard J."/>
            <person name="Benny G.L."/>
            <person name="Blankenship S."/>
            <person name="Bonito G."/>
            <person name="Cuomo C."/>
            <person name="Desiro A."/>
            <person name="Gervers K.A."/>
            <person name="Hundley H."/>
            <person name="Kuo A."/>
            <person name="LaButti K."/>
            <person name="Lang B.F."/>
            <person name="Lipzen A."/>
            <person name="O'Donnell K."/>
            <person name="Pangilinan J."/>
            <person name="Reynolds N."/>
            <person name="Sandor L."/>
            <person name="Smith M.E."/>
            <person name="Tsang A."/>
            <person name="Grigoriev I.V."/>
            <person name="Stajich J.E."/>
            <person name="Spatafora J.W."/>
        </authorList>
    </citation>
    <scope>NUCLEOTIDE SEQUENCE</scope>
    <source>
        <strain evidence="3">RSA 2281</strain>
    </source>
</reference>
<keyword evidence="4" id="KW-1185">Reference proteome</keyword>
<evidence type="ECO:0000259" key="2">
    <source>
        <dbReference type="PROSITE" id="PS50213"/>
    </source>
</evidence>
<dbReference type="EMBL" id="JAIXMP010000019">
    <property type="protein sequence ID" value="KAI9258155.1"/>
    <property type="molecule type" value="Genomic_DNA"/>
</dbReference>